<proteinExistence type="predicted"/>
<keyword evidence="3" id="KW-1185">Reference proteome</keyword>
<dbReference type="EMBL" id="BKCF01000002">
    <property type="protein sequence ID" value="GEQ86095.1"/>
    <property type="molecule type" value="Genomic_DNA"/>
</dbReference>
<evidence type="ECO:0000313" key="3">
    <source>
        <dbReference type="Proteomes" id="UP000326994"/>
    </source>
</evidence>
<evidence type="ECO:0000259" key="1">
    <source>
        <dbReference type="PROSITE" id="PS51186"/>
    </source>
</evidence>
<dbReference type="Gene3D" id="3.40.630.30">
    <property type="match status" value="1"/>
</dbReference>
<dbReference type="Proteomes" id="UP000326994">
    <property type="component" value="Unassembled WGS sequence"/>
</dbReference>
<name>A0A5J4G156_9FLAO</name>
<sequence>MNYFIQTERLGLRNWEESDIIPFAKMCADKIVMEHFPAVLSLKETTDLITRFKKHLQDYGYTYYAVETLNTHEFIGFTGIAMQTWESDFTPAVDIGWRLKQSAWGKGYATEAAKACLTYASEILKLEEIISVCTFHNIPSENVMQKIGMQFVKEFEHPKLIEYPKLNPCKLYIFRPKK</sequence>
<gene>
    <name evidence="2" type="ORF">ULMS_16030</name>
</gene>
<dbReference type="AlphaFoldDB" id="A0A5J4G156"/>
<reference evidence="2 3" key="1">
    <citation type="submission" date="2019-08" db="EMBL/GenBank/DDBJ databases">
        <title>Ulvibacter marinistellae sp. nov., isolated from a starfish, Patiria pectinifera.</title>
        <authorList>
            <person name="Kawano K."/>
            <person name="Ushijima N."/>
            <person name="Kihara M."/>
            <person name="Itoh H."/>
        </authorList>
    </citation>
    <scope>NUCLEOTIDE SEQUENCE [LARGE SCALE GENOMIC DNA]</scope>
    <source>
        <strain evidence="2 3">KK4</strain>
    </source>
</reference>
<dbReference type="InterPro" id="IPR016181">
    <property type="entry name" value="Acyl_CoA_acyltransferase"/>
</dbReference>
<dbReference type="RefSeq" id="WP_151894024.1">
    <property type="nucleotide sequence ID" value="NZ_BKCF01000002.1"/>
</dbReference>
<keyword evidence="2" id="KW-0808">Transferase</keyword>
<comment type="caution">
    <text evidence="2">The sequence shown here is derived from an EMBL/GenBank/DDBJ whole genome shotgun (WGS) entry which is preliminary data.</text>
</comment>
<dbReference type="PANTHER" id="PTHR43792">
    <property type="entry name" value="GNAT FAMILY, PUTATIVE (AFU_ORTHOLOGUE AFUA_3G00765)-RELATED-RELATED"/>
    <property type="match status" value="1"/>
</dbReference>
<dbReference type="InterPro" id="IPR000182">
    <property type="entry name" value="GNAT_dom"/>
</dbReference>
<dbReference type="GO" id="GO:0016747">
    <property type="term" value="F:acyltransferase activity, transferring groups other than amino-acyl groups"/>
    <property type="evidence" value="ECO:0007669"/>
    <property type="project" value="InterPro"/>
</dbReference>
<dbReference type="OrthoDB" id="9788916at2"/>
<evidence type="ECO:0000313" key="2">
    <source>
        <dbReference type="EMBL" id="GEQ86095.1"/>
    </source>
</evidence>
<dbReference type="Pfam" id="PF13302">
    <property type="entry name" value="Acetyltransf_3"/>
    <property type="match status" value="1"/>
</dbReference>
<feature type="domain" description="N-acetyltransferase" evidence="1">
    <location>
        <begin position="26"/>
        <end position="170"/>
    </location>
</feature>
<dbReference type="SUPFAM" id="SSF55729">
    <property type="entry name" value="Acyl-CoA N-acyltransferases (Nat)"/>
    <property type="match status" value="1"/>
</dbReference>
<dbReference type="PROSITE" id="PS51186">
    <property type="entry name" value="GNAT"/>
    <property type="match status" value="1"/>
</dbReference>
<organism evidence="2 3">
    <name type="scientific">Patiriisocius marinistellae</name>
    <dbReference type="NCBI Taxonomy" id="2494560"/>
    <lineage>
        <taxon>Bacteria</taxon>
        <taxon>Pseudomonadati</taxon>
        <taxon>Bacteroidota</taxon>
        <taxon>Flavobacteriia</taxon>
        <taxon>Flavobacteriales</taxon>
        <taxon>Flavobacteriaceae</taxon>
        <taxon>Patiriisocius</taxon>
    </lineage>
</organism>
<accession>A0A5J4G156</accession>
<dbReference type="InterPro" id="IPR051531">
    <property type="entry name" value="N-acetyltransferase"/>
</dbReference>
<protein>
    <submittedName>
        <fullName evidence="2">GNAT family acetyltransferase</fullName>
    </submittedName>
</protein>
<dbReference type="PANTHER" id="PTHR43792:SF1">
    <property type="entry name" value="N-ACETYLTRANSFERASE DOMAIN-CONTAINING PROTEIN"/>
    <property type="match status" value="1"/>
</dbReference>